<accession>A0AA96WIS5</accession>
<dbReference type="EMBL" id="CP053586">
    <property type="protein sequence ID" value="WNZ25899.1"/>
    <property type="molecule type" value="Genomic_DNA"/>
</dbReference>
<dbReference type="SUPFAM" id="SSF56399">
    <property type="entry name" value="ADP-ribosylation"/>
    <property type="match status" value="1"/>
</dbReference>
<evidence type="ECO:0000313" key="1">
    <source>
        <dbReference type="EMBL" id="WNZ25899.1"/>
    </source>
</evidence>
<dbReference type="RefSeq" id="WP_316432085.1">
    <property type="nucleotide sequence ID" value="NZ_CP053586.1"/>
</dbReference>
<gene>
    <name evidence="1" type="ORF">HJG54_25770</name>
</gene>
<protein>
    <submittedName>
        <fullName evidence="1">DUF952 domain-containing protein</fullName>
    </submittedName>
</protein>
<name>A0AA96WIS5_9CYAN</name>
<reference evidence="1" key="1">
    <citation type="submission" date="2020-05" db="EMBL/GenBank/DDBJ databases">
        <authorList>
            <person name="Zhu T."/>
            <person name="Keshari N."/>
            <person name="Lu X."/>
        </authorList>
    </citation>
    <scope>NUCLEOTIDE SEQUENCE</scope>
    <source>
        <strain evidence="1">NK1-12</strain>
    </source>
</reference>
<dbReference type="Gene3D" id="3.20.170.20">
    <property type="entry name" value="Protein of unknown function DUF952"/>
    <property type="match status" value="1"/>
</dbReference>
<organism evidence="1">
    <name type="scientific">Leptolyngbya sp. NK1-12</name>
    <dbReference type="NCBI Taxonomy" id="2547451"/>
    <lineage>
        <taxon>Bacteria</taxon>
        <taxon>Bacillati</taxon>
        <taxon>Cyanobacteriota</taxon>
        <taxon>Cyanophyceae</taxon>
        <taxon>Leptolyngbyales</taxon>
        <taxon>Leptolyngbyaceae</taxon>
        <taxon>Leptolyngbya group</taxon>
        <taxon>Leptolyngbya</taxon>
    </lineage>
</organism>
<sequence>MALIFHIAERSQWQAAEADGVYQHPSLQTEGFIHCSTAEQVVWVANSFFRGQQGLVLLGIDSEQLGETLRYDEVEGVGAFPHVYGPIACDAVVQVLQFEPDADGTFALPSEVLSFEF</sequence>
<dbReference type="Pfam" id="PF06108">
    <property type="entry name" value="DUF952"/>
    <property type="match status" value="1"/>
</dbReference>
<proteinExistence type="predicted"/>
<dbReference type="AlphaFoldDB" id="A0AA96WIS5"/>
<dbReference type="PANTHER" id="PTHR34129:SF1">
    <property type="entry name" value="DUF952 DOMAIN-CONTAINING PROTEIN"/>
    <property type="match status" value="1"/>
</dbReference>
<dbReference type="PANTHER" id="PTHR34129">
    <property type="entry name" value="BLR1139 PROTEIN"/>
    <property type="match status" value="1"/>
</dbReference>
<dbReference type="InterPro" id="IPR009297">
    <property type="entry name" value="DUF952"/>
</dbReference>